<proteinExistence type="predicted"/>
<evidence type="ECO:0000313" key="2">
    <source>
        <dbReference type="Proteomes" id="UP001523003"/>
    </source>
</evidence>
<dbReference type="InterPro" id="IPR046083">
    <property type="entry name" value="DUF6101"/>
</dbReference>
<reference evidence="1 2" key="1">
    <citation type="submission" date="2022-05" db="EMBL/GenBank/DDBJ databases">
        <title>Description of the Bartonella bilalgolemii sp. nov. Isolated from Apodemus uralensis (Pallas 1811).</title>
        <authorList>
            <person name="Zgheib R."/>
            <person name="Celebi B."/>
        </authorList>
    </citation>
    <scope>NUCLEOTIDE SEQUENCE [LARGE SCALE GENOMIC DNA]</scope>
    <source>
        <strain evidence="1 2">G70</strain>
    </source>
</reference>
<sequence length="176" mass="20215">MANQCFNQAKAVLEFRLDPCHLPQITTYFVSKTGNQIVCSLNKCGVFFKFGAFSGLSHLIPAHHFRGIAARIVDTLSGEKAITLELFHVDEEICIPLLVSRKLNNVFLDWRLWTQIYNLPMLMIDEYNSIIKVQDRSVIHKFFHIVSSNSVQKRFLLRGHNSLGLRLKIDNQTVLQ</sequence>
<gene>
    <name evidence="1" type="ORF">M4Z11_02100</name>
</gene>
<protein>
    <submittedName>
        <fullName evidence="1">DUF6101 family protein</fullName>
    </submittedName>
</protein>
<dbReference type="Proteomes" id="UP001523003">
    <property type="component" value="Unassembled WGS sequence"/>
</dbReference>
<organism evidence="1 2">
    <name type="scientific">Bartonella bilalgolemii</name>
    <dbReference type="NCBI Taxonomy" id="2942911"/>
    <lineage>
        <taxon>Bacteria</taxon>
        <taxon>Pseudomonadati</taxon>
        <taxon>Pseudomonadota</taxon>
        <taxon>Alphaproteobacteria</taxon>
        <taxon>Hyphomicrobiales</taxon>
        <taxon>Bartonellaceae</taxon>
        <taxon>Bartonella</taxon>
    </lineage>
</organism>
<accession>A0ABT0P9T5</accession>
<name>A0ABT0P9T5_9HYPH</name>
<dbReference type="Pfam" id="PF19596">
    <property type="entry name" value="DUF6101"/>
    <property type="match status" value="1"/>
</dbReference>
<dbReference type="EMBL" id="JAMCOF010000002">
    <property type="protein sequence ID" value="MCL6229409.1"/>
    <property type="molecule type" value="Genomic_DNA"/>
</dbReference>
<evidence type="ECO:0000313" key="1">
    <source>
        <dbReference type="EMBL" id="MCL6229409.1"/>
    </source>
</evidence>
<dbReference type="RefSeq" id="WP_249675542.1">
    <property type="nucleotide sequence ID" value="NZ_JAMCOF010000002.1"/>
</dbReference>
<keyword evidence="2" id="KW-1185">Reference proteome</keyword>
<comment type="caution">
    <text evidence="1">The sequence shown here is derived from an EMBL/GenBank/DDBJ whole genome shotgun (WGS) entry which is preliminary data.</text>
</comment>